<gene>
    <name evidence="16" type="ORF">GCM10011498_13780</name>
</gene>
<evidence type="ECO:0000256" key="6">
    <source>
        <dbReference type="ARBA" id="ARBA00022679"/>
    </source>
</evidence>
<dbReference type="InterPro" id="IPR017945">
    <property type="entry name" value="DHBP_synth_RibB-like_a/b_dom"/>
</dbReference>
<feature type="binding site" evidence="14">
    <location>
        <position position="55"/>
    </location>
    <ligand>
        <name>ATP</name>
        <dbReference type="ChEBI" id="CHEBI:30616"/>
    </ligand>
</feature>
<dbReference type="PROSITE" id="PS51163">
    <property type="entry name" value="YRDC"/>
    <property type="match status" value="1"/>
</dbReference>
<dbReference type="InterPro" id="IPR050156">
    <property type="entry name" value="TC-AMP_synthase_SUA5"/>
</dbReference>
<comment type="function">
    <text evidence="13">Required for the formation of a threonylcarbamoyl group on adenosine at position 37 (t(6)A37) in tRNAs that read codons beginning with adenine.</text>
</comment>
<dbReference type="GO" id="GO:0003725">
    <property type="term" value="F:double-stranded RNA binding"/>
    <property type="evidence" value="ECO:0007669"/>
    <property type="project" value="UniProtKB-UniRule"/>
</dbReference>
<evidence type="ECO:0000256" key="1">
    <source>
        <dbReference type="ARBA" id="ARBA00004496"/>
    </source>
</evidence>
<dbReference type="Pfam" id="PF03481">
    <property type="entry name" value="Sua5_C"/>
    <property type="match status" value="1"/>
</dbReference>
<comment type="catalytic activity">
    <reaction evidence="12 13">
        <text>L-threonine + hydrogencarbonate + ATP = L-threonylcarbamoyladenylate + diphosphate + H2O</text>
        <dbReference type="Rhea" id="RHEA:36407"/>
        <dbReference type="ChEBI" id="CHEBI:15377"/>
        <dbReference type="ChEBI" id="CHEBI:17544"/>
        <dbReference type="ChEBI" id="CHEBI:30616"/>
        <dbReference type="ChEBI" id="CHEBI:33019"/>
        <dbReference type="ChEBI" id="CHEBI:57926"/>
        <dbReference type="ChEBI" id="CHEBI:73682"/>
        <dbReference type="EC" id="2.7.7.87"/>
    </reaction>
</comment>
<evidence type="ECO:0000313" key="17">
    <source>
        <dbReference type="Proteomes" id="UP000628017"/>
    </source>
</evidence>
<feature type="binding site" evidence="14">
    <location>
        <position position="64"/>
    </location>
    <ligand>
        <name>L-threonine</name>
        <dbReference type="ChEBI" id="CHEBI:57926"/>
    </ligand>
</feature>
<keyword evidence="6 13" id="KW-0808">Transferase</keyword>
<reference evidence="16" key="1">
    <citation type="journal article" date="2014" name="Int. J. Syst. Evol. Microbiol.">
        <title>Complete genome sequence of Corynebacterium casei LMG S-19264T (=DSM 44701T), isolated from a smear-ripened cheese.</title>
        <authorList>
            <consortium name="US DOE Joint Genome Institute (JGI-PGF)"/>
            <person name="Walter F."/>
            <person name="Albersmeier A."/>
            <person name="Kalinowski J."/>
            <person name="Ruckert C."/>
        </authorList>
    </citation>
    <scope>NUCLEOTIDE SEQUENCE</scope>
    <source>
        <strain evidence="16">CGMCC 1.15880</strain>
    </source>
</reference>
<dbReference type="InterPro" id="IPR005145">
    <property type="entry name" value="Sua5_C"/>
</dbReference>
<name>A0A916QVV0_9RHOB</name>
<reference evidence="16" key="2">
    <citation type="submission" date="2020-09" db="EMBL/GenBank/DDBJ databases">
        <authorList>
            <person name="Sun Q."/>
            <person name="Zhou Y."/>
        </authorList>
    </citation>
    <scope>NUCLEOTIDE SEQUENCE</scope>
    <source>
        <strain evidence="16">CGMCC 1.15880</strain>
    </source>
</reference>
<evidence type="ECO:0000313" key="16">
    <source>
        <dbReference type="EMBL" id="GGA14776.1"/>
    </source>
</evidence>
<dbReference type="Proteomes" id="UP000628017">
    <property type="component" value="Unassembled WGS sequence"/>
</dbReference>
<evidence type="ECO:0000256" key="14">
    <source>
        <dbReference type="PIRSR" id="PIRSR004930-1"/>
    </source>
</evidence>
<feature type="binding site" evidence="14">
    <location>
        <position position="141"/>
    </location>
    <ligand>
        <name>ATP</name>
        <dbReference type="ChEBI" id="CHEBI:30616"/>
    </ligand>
</feature>
<evidence type="ECO:0000259" key="15">
    <source>
        <dbReference type="PROSITE" id="PS51163"/>
    </source>
</evidence>
<evidence type="ECO:0000256" key="8">
    <source>
        <dbReference type="ARBA" id="ARBA00022695"/>
    </source>
</evidence>
<feature type="binding site" evidence="14">
    <location>
        <position position="59"/>
    </location>
    <ligand>
        <name>ATP</name>
        <dbReference type="ChEBI" id="CHEBI:30616"/>
    </ligand>
</feature>
<evidence type="ECO:0000256" key="4">
    <source>
        <dbReference type="ARBA" id="ARBA00015492"/>
    </source>
</evidence>
<dbReference type="EC" id="2.7.7.87" evidence="3 13"/>
<dbReference type="InterPro" id="IPR038385">
    <property type="entry name" value="Sua5/YwlC_C"/>
</dbReference>
<dbReference type="PANTHER" id="PTHR17490:SF16">
    <property type="entry name" value="THREONYLCARBAMOYL-AMP SYNTHASE"/>
    <property type="match status" value="1"/>
</dbReference>
<feature type="domain" description="YrdC-like" evidence="15">
    <location>
        <begin position="10"/>
        <end position="196"/>
    </location>
</feature>
<dbReference type="GO" id="GO:0005737">
    <property type="term" value="C:cytoplasm"/>
    <property type="evidence" value="ECO:0007669"/>
    <property type="project" value="UniProtKB-SubCell"/>
</dbReference>
<feature type="binding site" evidence="14">
    <location>
        <position position="228"/>
    </location>
    <ligand>
        <name>ATP</name>
        <dbReference type="ChEBI" id="CHEBI:30616"/>
    </ligand>
</feature>
<feature type="binding site" evidence="14">
    <location>
        <position position="32"/>
    </location>
    <ligand>
        <name>L-threonine</name>
        <dbReference type="ChEBI" id="CHEBI:57926"/>
    </ligand>
</feature>
<evidence type="ECO:0000256" key="5">
    <source>
        <dbReference type="ARBA" id="ARBA00022490"/>
    </source>
</evidence>
<feature type="binding site" evidence="14">
    <location>
        <position position="149"/>
    </location>
    <ligand>
        <name>ATP</name>
        <dbReference type="ChEBI" id="CHEBI:30616"/>
    </ligand>
</feature>
<dbReference type="Pfam" id="PF01300">
    <property type="entry name" value="Sua5_yciO_yrdC"/>
    <property type="match status" value="1"/>
</dbReference>
<comment type="similarity">
    <text evidence="2 13">Belongs to the SUA5 family.</text>
</comment>
<feature type="binding site" evidence="14">
    <location>
        <position position="115"/>
    </location>
    <ligand>
        <name>ATP</name>
        <dbReference type="ChEBI" id="CHEBI:30616"/>
    </ligand>
</feature>
<feature type="binding site" evidence="14">
    <location>
        <position position="192"/>
    </location>
    <ligand>
        <name>ATP</name>
        <dbReference type="ChEBI" id="CHEBI:30616"/>
    </ligand>
</feature>
<feature type="binding site" evidence="14">
    <location>
        <position position="139"/>
    </location>
    <ligand>
        <name>L-threonine</name>
        <dbReference type="ChEBI" id="CHEBI:57926"/>
    </ligand>
</feature>
<dbReference type="Gene3D" id="3.90.870.10">
    <property type="entry name" value="DHBP synthase"/>
    <property type="match status" value="1"/>
</dbReference>
<dbReference type="EMBL" id="BMKA01000002">
    <property type="protein sequence ID" value="GGA14776.1"/>
    <property type="molecule type" value="Genomic_DNA"/>
</dbReference>
<dbReference type="Gene3D" id="3.40.50.11030">
    <property type="entry name" value="Threonylcarbamoyl-AMP synthase, C-terminal domain"/>
    <property type="match status" value="1"/>
</dbReference>
<keyword evidence="17" id="KW-1185">Reference proteome</keyword>
<evidence type="ECO:0000256" key="13">
    <source>
        <dbReference type="PIRNR" id="PIRNR004930"/>
    </source>
</evidence>
<keyword evidence="9 13" id="KW-0547">Nucleotide-binding</keyword>
<feature type="binding site" evidence="14">
    <location>
        <position position="119"/>
    </location>
    <ligand>
        <name>L-threonine</name>
        <dbReference type="ChEBI" id="CHEBI:57926"/>
    </ligand>
</feature>
<comment type="caution">
    <text evidence="16">The sequence shown here is derived from an EMBL/GenBank/DDBJ whole genome shotgun (WGS) entry which is preliminary data.</text>
</comment>
<accession>A0A916QVV0</accession>
<evidence type="ECO:0000256" key="11">
    <source>
        <dbReference type="ARBA" id="ARBA00029774"/>
    </source>
</evidence>
<sequence>MGKQTQRFESHQVKQAADVLRRGGLLAFATETVYGLGADACDGTAVAGVYAAKGRPAFNPLIIHLPDLAAAERFGVFSPLARKLAEAFWPGPLSLVVPVRNGAGLSSLVTAGLDTVAIRVPAHEGARALLAAFGGPVAAPSANPSGGISPTRMCHVLDGLDGKIDGVLDGGDCDVGLESTILYVGEDVALLRAGGVTVEDVEAVLGQAVARPEDPDTPRSPGQLASHYAPDAKVRINASEARADEVLIGFGAVTGAELNLSETGDLAEAAANLFDMLRRADLLARRDAGTIAISPVPLKGLGLAINDRLSRAAADRD</sequence>
<evidence type="ECO:0000256" key="2">
    <source>
        <dbReference type="ARBA" id="ARBA00007663"/>
    </source>
</evidence>
<dbReference type="NCBIfam" id="TIGR00057">
    <property type="entry name" value="L-threonylcarbamoyladenylate synthase"/>
    <property type="match status" value="1"/>
</dbReference>
<proteinExistence type="inferred from homology"/>
<feature type="binding site" evidence="14">
    <location>
        <position position="179"/>
    </location>
    <ligand>
        <name>L-threonine</name>
        <dbReference type="ChEBI" id="CHEBI:57926"/>
    </ligand>
</feature>
<dbReference type="GO" id="GO:0006450">
    <property type="term" value="P:regulation of translational fidelity"/>
    <property type="evidence" value="ECO:0007669"/>
    <property type="project" value="TreeGrafter"/>
</dbReference>
<keyword evidence="5 13" id="KW-0963">Cytoplasm</keyword>
<dbReference type="PANTHER" id="PTHR17490">
    <property type="entry name" value="SUA5"/>
    <property type="match status" value="1"/>
</dbReference>
<dbReference type="AlphaFoldDB" id="A0A916QVV0"/>
<keyword evidence="10 13" id="KW-0067">ATP-binding</keyword>
<organism evidence="16 17">
    <name type="scientific">Neptunicoccus cionae</name>
    <dbReference type="NCBI Taxonomy" id="2035344"/>
    <lineage>
        <taxon>Bacteria</taxon>
        <taxon>Pseudomonadati</taxon>
        <taxon>Pseudomonadota</taxon>
        <taxon>Alphaproteobacteria</taxon>
        <taxon>Rhodobacterales</taxon>
        <taxon>Paracoccaceae</taxon>
        <taxon>Neptunicoccus</taxon>
    </lineage>
</organism>
<comment type="subcellular location">
    <subcellularLocation>
        <location evidence="1 13">Cytoplasm</location>
    </subcellularLocation>
</comment>
<evidence type="ECO:0000256" key="3">
    <source>
        <dbReference type="ARBA" id="ARBA00012584"/>
    </source>
</evidence>
<dbReference type="GO" id="GO:0000049">
    <property type="term" value="F:tRNA binding"/>
    <property type="evidence" value="ECO:0007669"/>
    <property type="project" value="TreeGrafter"/>
</dbReference>
<dbReference type="InterPro" id="IPR010923">
    <property type="entry name" value="T(6)A37_SUA5"/>
</dbReference>
<evidence type="ECO:0000256" key="9">
    <source>
        <dbReference type="ARBA" id="ARBA00022741"/>
    </source>
</evidence>
<dbReference type="InterPro" id="IPR006070">
    <property type="entry name" value="Sua5-like_dom"/>
</dbReference>
<keyword evidence="7 13" id="KW-0819">tRNA processing</keyword>
<protein>
    <recommendedName>
        <fullName evidence="4 13">Threonylcarbamoyl-AMP synthase</fullName>
        <shortName evidence="13">TC-AMP synthase</shortName>
        <ecNumber evidence="3 13">2.7.7.87</ecNumber>
    </recommendedName>
    <alternativeName>
        <fullName evidence="11 13">L-threonylcarbamoyladenylate synthase</fullName>
    </alternativeName>
</protein>
<evidence type="ECO:0000256" key="12">
    <source>
        <dbReference type="ARBA" id="ARBA00048366"/>
    </source>
</evidence>
<keyword evidence="8 13" id="KW-0548">Nucleotidyltransferase</keyword>
<dbReference type="GO" id="GO:0005524">
    <property type="term" value="F:ATP binding"/>
    <property type="evidence" value="ECO:0007669"/>
    <property type="project" value="UniProtKB-UniRule"/>
</dbReference>
<dbReference type="RefSeq" id="WP_188672523.1">
    <property type="nucleotide sequence ID" value="NZ_BMKA01000002.1"/>
</dbReference>
<dbReference type="PIRSF" id="PIRSF004930">
    <property type="entry name" value="Tln_factor_SUA5"/>
    <property type="match status" value="1"/>
</dbReference>
<evidence type="ECO:0000256" key="7">
    <source>
        <dbReference type="ARBA" id="ARBA00022694"/>
    </source>
</evidence>
<dbReference type="SUPFAM" id="SSF55821">
    <property type="entry name" value="YrdC/RibB"/>
    <property type="match status" value="1"/>
</dbReference>
<dbReference type="GO" id="GO:0061710">
    <property type="term" value="F:L-threonylcarbamoyladenylate synthase"/>
    <property type="evidence" value="ECO:0007669"/>
    <property type="project" value="UniProtKB-EC"/>
</dbReference>
<dbReference type="GO" id="GO:0008033">
    <property type="term" value="P:tRNA processing"/>
    <property type="evidence" value="ECO:0007669"/>
    <property type="project" value="UniProtKB-KW"/>
</dbReference>
<evidence type="ECO:0000256" key="10">
    <source>
        <dbReference type="ARBA" id="ARBA00022840"/>
    </source>
</evidence>